<dbReference type="Proteomes" id="UP000187526">
    <property type="component" value="Unassembled WGS sequence"/>
</dbReference>
<evidence type="ECO:0000256" key="2">
    <source>
        <dbReference type="PROSITE-ProRule" id="PRU00110"/>
    </source>
</evidence>
<evidence type="ECO:0000259" key="3">
    <source>
        <dbReference type="PROSITE" id="PS50894"/>
    </source>
</evidence>
<reference evidence="4 5" key="1">
    <citation type="submission" date="2016-10" db="EMBL/GenBank/DDBJ databases">
        <title>Alkaliphiles isolated from bioreactors.</title>
        <authorList>
            <person name="Salah Z."/>
            <person name="Rout S.P."/>
            <person name="Humphreys P.N."/>
        </authorList>
    </citation>
    <scope>NUCLEOTIDE SEQUENCE [LARGE SCALE GENOMIC DNA]</scope>
    <source>
        <strain evidence="4 5">ZS02</strain>
    </source>
</reference>
<dbReference type="EMBL" id="MTHD01000002">
    <property type="protein sequence ID" value="OMG54989.1"/>
    <property type="molecule type" value="Genomic_DNA"/>
</dbReference>
<evidence type="ECO:0000313" key="4">
    <source>
        <dbReference type="EMBL" id="OMG54989.1"/>
    </source>
</evidence>
<evidence type="ECO:0000313" key="5">
    <source>
        <dbReference type="Proteomes" id="UP000187526"/>
    </source>
</evidence>
<sequence length="129" mass="14388">MSNSIDNNNGGQVCNLDYLLVNLGRNRAAAVRLIHLFIDNHPQLVERLDRAAAESDIPALQDVVHDIRSSCVLFSAHQSVALARELEYVLYCHRQDGVGIDWLARSRALKESLNEVCGELARYLETSAD</sequence>
<feature type="modified residue" description="Phosphohistidine" evidence="2">
    <location>
        <position position="65"/>
    </location>
</feature>
<dbReference type="RefSeq" id="WP_076093577.1">
    <property type="nucleotide sequence ID" value="NZ_MTHD01000002.1"/>
</dbReference>
<comment type="caution">
    <text evidence="4">The sequence shown here is derived from an EMBL/GenBank/DDBJ whole genome shotgun (WGS) entry which is preliminary data.</text>
</comment>
<feature type="domain" description="HPt" evidence="3">
    <location>
        <begin position="26"/>
        <end position="127"/>
    </location>
</feature>
<keyword evidence="2" id="KW-0597">Phosphoprotein</keyword>
<dbReference type="GO" id="GO:0000160">
    <property type="term" value="P:phosphorelay signal transduction system"/>
    <property type="evidence" value="ECO:0007669"/>
    <property type="project" value="UniProtKB-KW"/>
</dbReference>
<organism evidence="4 5">
    <name type="scientific">Azonexus hydrophilus</name>
    <dbReference type="NCBI Taxonomy" id="418702"/>
    <lineage>
        <taxon>Bacteria</taxon>
        <taxon>Pseudomonadati</taxon>
        <taxon>Pseudomonadota</taxon>
        <taxon>Betaproteobacteria</taxon>
        <taxon>Rhodocyclales</taxon>
        <taxon>Azonexaceae</taxon>
        <taxon>Azonexus</taxon>
    </lineage>
</organism>
<dbReference type="PROSITE" id="PS50894">
    <property type="entry name" value="HPT"/>
    <property type="match status" value="1"/>
</dbReference>
<dbReference type="GO" id="GO:0004672">
    <property type="term" value="F:protein kinase activity"/>
    <property type="evidence" value="ECO:0007669"/>
    <property type="project" value="UniProtKB-ARBA"/>
</dbReference>
<accession>A0A1R1I8S9</accession>
<protein>
    <recommendedName>
        <fullName evidence="3">HPt domain-containing protein</fullName>
    </recommendedName>
</protein>
<dbReference type="InterPro" id="IPR036641">
    <property type="entry name" value="HPT_dom_sf"/>
</dbReference>
<evidence type="ECO:0000256" key="1">
    <source>
        <dbReference type="ARBA" id="ARBA00023012"/>
    </source>
</evidence>
<keyword evidence="5" id="KW-1185">Reference proteome</keyword>
<proteinExistence type="predicted"/>
<dbReference type="SUPFAM" id="SSF47226">
    <property type="entry name" value="Histidine-containing phosphotransfer domain, HPT domain"/>
    <property type="match status" value="1"/>
</dbReference>
<dbReference type="AlphaFoldDB" id="A0A1R1I8S9"/>
<dbReference type="Gene3D" id="1.20.120.160">
    <property type="entry name" value="HPT domain"/>
    <property type="match status" value="1"/>
</dbReference>
<dbReference type="Pfam" id="PF01627">
    <property type="entry name" value="Hpt"/>
    <property type="match status" value="1"/>
</dbReference>
<keyword evidence="1" id="KW-0902">Two-component regulatory system</keyword>
<name>A0A1R1I8S9_9RHOO</name>
<gene>
    <name evidence="4" type="ORF">BJN45_07505</name>
</gene>
<dbReference type="STRING" id="418702.BJN45_07505"/>
<dbReference type="InterPro" id="IPR008207">
    <property type="entry name" value="Sig_transdc_His_kin_Hpt_dom"/>
</dbReference>
<dbReference type="OrthoDB" id="9182417at2"/>